<protein>
    <submittedName>
        <fullName evidence="2">Uncharacterized protein</fullName>
    </submittedName>
</protein>
<dbReference type="AlphaFoldDB" id="A0A9D4GPX9"/>
<dbReference type="EMBL" id="JAIWYP010000005">
    <property type="protein sequence ID" value="KAH3819613.1"/>
    <property type="molecule type" value="Genomic_DNA"/>
</dbReference>
<proteinExistence type="predicted"/>
<accession>A0A9D4GPX9</accession>
<evidence type="ECO:0000256" key="1">
    <source>
        <dbReference type="SAM" id="Coils"/>
    </source>
</evidence>
<gene>
    <name evidence="2" type="ORF">DPMN_121352</name>
</gene>
<keyword evidence="3" id="KW-1185">Reference proteome</keyword>
<keyword evidence="1" id="KW-0175">Coiled coil</keyword>
<feature type="coiled-coil region" evidence="1">
    <location>
        <begin position="87"/>
        <end position="149"/>
    </location>
</feature>
<dbReference type="Proteomes" id="UP000828390">
    <property type="component" value="Unassembled WGS sequence"/>
</dbReference>
<organism evidence="2 3">
    <name type="scientific">Dreissena polymorpha</name>
    <name type="common">Zebra mussel</name>
    <name type="synonym">Mytilus polymorpha</name>
    <dbReference type="NCBI Taxonomy" id="45954"/>
    <lineage>
        <taxon>Eukaryota</taxon>
        <taxon>Metazoa</taxon>
        <taxon>Spiralia</taxon>
        <taxon>Lophotrochozoa</taxon>
        <taxon>Mollusca</taxon>
        <taxon>Bivalvia</taxon>
        <taxon>Autobranchia</taxon>
        <taxon>Heteroconchia</taxon>
        <taxon>Euheterodonta</taxon>
        <taxon>Imparidentia</taxon>
        <taxon>Neoheterodontei</taxon>
        <taxon>Myida</taxon>
        <taxon>Dreissenoidea</taxon>
        <taxon>Dreissenidae</taxon>
        <taxon>Dreissena</taxon>
    </lineage>
</organism>
<comment type="caution">
    <text evidence="2">The sequence shown here is derived from an EMBL/GenBank/DDBJ whole genome shotgun (WGS) entry which is preliminary data.</text>
</comment>
<evidence type="ECO:0000313" key="3">
    <source>
        <dbReference type="Proteomes" id="UP000828390"/>
    </source>
</evidence>
<sequence>MSKSKSDSNLRLQIPKVTKVTESTVALDILCDEMDSGQLQESEIITTVSAASVESRESSNDTSRQKLVQSVEVSSAECSCLTKLSDIRERELKVKKKEEEVKILQLKNQEKLKDLNKLESYFKRLEARNEELQITLQTVAKRLERLEAGECVNDKRHDAGPIPNESSRENVHTGCNSTIQARLTKLLDRLTNFVFDKIESELEQFIFKDNFLHDTNCENISVPHNKRHIVSSNSVLEAASNIGVHTAGVSVCAMPVLTNIHSVPPVTLSTTSVVSTAAARVCATPDFMIISSVPPVTRSTTSVVSTAASVCDMPDLTNINSVPPVTRSTTSVVSTAAASVCATPDLMIISSVPPVTRSTTSVVSTAASVCDMPDLTNINSVPPCNSVND</sequence>
<evidence type="ECO:0000313" key="2">
    <source>
        <dbReference type="EMBL" id="KAH3819613.1"/>
    </source>
</evidence>
<reference evidence="2" key="1">
    <citation type="journal article" date="2019" name="bioRxiv">
        <title>The Genome of the Zebra Mussel, Dreissena polymorpha: A Resource for Invasive Species Research.</title>
        <authorList>
            <person name="McCartney M.A."/>
            <person name="Auch B."/>
            <person name="Kono T."/>
            <person name="Mallez S."/>
            <person name="Zhang Y."/>
            <person name="Obille A."/>
            <person name="Becker A."/>
            <person name="Abrahante J.E."/>
            <person name="Garbe J."/>
            <person name="Badalamenti J.P."/>
            <person name="Herman A."/>
            <person name="Mangelson H."/>
            <person name="Liachko I."/>
            <person name="Sullivan S."/>
            <person name="Sone E.D."/>
            <person name="Koren S."/>
            <person name="Silverstein K.A.T."/>
            <person name="Beckman K.B."/>
            <person name="Gohl D.M."/>
        </authorList>
    </citation>
    <scope>NUCLEOTIDE SEQUENCE</scope>
    <source>
        <strain evidence="2">Duluth1</strain>
        <tissue evidence="2">Whole animal</tissue>
    </source>
</reference>
<name>A0A9D4GPX9_DREPO</name>
<reference evidence="2" key="2">
    <citation type="submission" date="2020-11" db="EMBL/GenBank/DDBJ databases">
        <authorList>
            <person name="McCartney M.A."/>
            <person name="Auch B."/>
            <person name="Kono T."/>
            <person name="Mallez S."/>
            <person name="Becker A."/>
            <person name="Gohl D.M."/>
            <person name="Silverstein K.A.T."/>
            <person name="Koren S."/>
            <person name="Bechman K.B."/>
            <person name="Herman A."/>
            <person name="Abrahante J.E."/>
            <person name="Garbe J."/>
        </authorList>
    </citation>
    <scope>NUCLEOTIDE SEQUENCE</scope>
    <source>
        <strain evidence="2">Duluth1</strain>
        <tissue evidence="2">Whole animal</tissue>
    </source>
</reference>